<reference evidence="6 7" key="1">
    <citation type="journal article" date="2019" name="Nat. Ecol. Evol.">
        <title>Megaphylogeny resolves global patterns of mushroom evolution.</title>
        <authorList>
            <person name="Varga T."/>
            <person name="Krizsan K."/>
            <person name="Foldi C."/>
            <person name="Dima B."/>
            <person name="Sanchez-Garcia M."/>
            <person name="Sanchez-Ramirez S."/>
            <person name="Szollosi G.J."/>
            <person name="Szarkandi J.G."/>
            <person name="Papp V."/>
            <person name="Albert L."/>
            <person name="Andreopoulos W."/>
            <person name="Angelini C."/>
            <person name="Antonin V."/>
            <person name="Barry K.W."/>
            <person name="Bougher N.L."/>
            <person name="Buchanan P."/>
            <person name="Buyck B."/>
            <person name="Bense V."/>
            <person name="Catcheside P."/>
            <person name="Chovatia M."/>
            <person name="Cooper J."/>
            <person name="Damon W."/>
            <person name="Desjardin D."/>
            <person name="Finy P."/>
            <person name="Geml J."/>
            <person name="Haridas S."/>
            <person name="Hughes K."/>
            <person name="Justo A."/>
            <person name="Karasinski D."/>
            <person name="Kautmanova I."/>
            <person name="Kiss B."/>
            <person name="Kocsube S."/>
            <person name="Kotiranta H."/>
            <person name="LaButti K.M."/>
            <person name="Lechner B.E."/>
            <person name="Liimatainen K."/>
            <person name="Lipzen A."/>
            <person name="Lukacs Z."/>
            <person name="Mihaltcheva S."/>
            <person name="Morgado L.N."/>
            <person name="Niskanen T."/>
            <person name="Noordeloos M.E."/>
            <person name="Ohm R.A."/>
            <person name="Ortiz-Santana B."/>
            <person name="Ovrebo C."/>
            <person name="Racz N."/>
            <person name="Riley R."/>
            <person name="Savchenko A."/>
            <person name="Shiryaev A."/>
            <person name="Soop K."/>
            <person name="Spirin V."/>
            <person name="Szebenyi C."/>
            <person name="Tomsovsky M."/>
            <person name="Tulloss R.E."/>
            <person name="Uehling J."/>
            <person name="Grigoriev I.V."/>
            <person name="Vagvolgyi C."/>
            <person name="Papp T."/>
            <person name="Martin F.M."/>
            <person name="Miettinen O."/>
            <person name="Hibbett D.S."/>
            <person name="Nagy L.G."/>
        </authorList>
    </citation>
    <scope>NUCLEOTIDE SEQUENCE [LARGE SCALE GENOMIC DNA]</scope>
    <source>
        <strain evidence="6 7">CBS 121175</strain>
    </source>
</reference>
<dbReference type="STRING" id="230819.A0A5C3L0D9"/>
<accession>A0A5C3L0D9</accession>
<dbReference type="GO" id="GO:0005737">
    <property type="term" value="C:cytoplasm"/>
    <property type="evidence" value="ECO:0007669"/>
    <property type="project" value="TreeGrafter"/>
</dbReference>
<keyword evidence="1" id="KW-0479">Metal-binding</keyword>
<sequence length="281" mass="30935">MSDRDSSNPILQIGVQCAVPTCSVVDFLPFTCKCKQAYCRDHIFADNHSCTAAVNAVVDASAVEAAGSSGAPLHRCALEGCRKPTLYAFTTDPQRESCDQCRGLFCVDHRYPDTHNCTPDSAETLEKAESAARALLKKNFGGSEASSATRQKVTRTKKLPTDPVKLAQYKKVELMKLRHRAAPADGKDKGTSPPPDQRLTVTVSFEQEEKPFWFRKTVIAGRAIDLLSSQFRTNPSSSMVAKLYSLDISTDSRTLLRNDVELSKQVEDTSKLILTQEEAEK</sequence>
<dbReference type="GO" id="GO:0008270">
    <property type="term" value="F:zinc ion binding"/>
    <property type="evidence" value="ECO:0007669"/>
    <property type="project" value="UniProtKB-KW"/>
</dbReference>
<evidence type="ECO:0000313" key="7">
    <source>
        <dbReference type="Proteomes" id="UP000307440"/>
    </source>
</evidence>
<dbReference type="PROSITE" id="PS51039">
    <property type="entry name" value="ZF_AN1"/>
    <property type="match status" value="2"/>
</dbReference>
<keyword evidence="2 4" id="KW-0863">Zinc-finger</keyword>
<feature type="domain" description="AN1-type" evidence="5">
    <location>
        <begin position="11"/>
        <end position="58"/>
    </location>
</feature>
<evidence type="ECO:0000256" key="4">
    <source>
        <dbReference type="PROSITE-ProRule" id="PRU00449"/>
    </source>
</evidence>
<dbReference type="EMBL" id="ML210175">
    <property type="protein sequence ID" value="TFK26369.1"/>
    <property type="molecule type" value="Genomic_DNA"/>
</dbReference>
<dbReference type="Gene3D" id="4.10.1110.10">
    <property type="entry name" value="AN1-like Zinc finger"/>
    <property type="match status" value="2"/>
</dbReference>
<evidence type="ECO:0000256" key="3">
    <source>
        <dbReference type="ARBA" id="ARBA00022833"/>
    </source>
</evidence>
<proteinExistence type="predicted"/>
<dbReference type="SMART" id="SM00154">
    <property type="entry name" value="ZnF_AN1"/>
    <property type="match status" value="2"/>
</dbReference>
<dbReference type="PANTHER" id="PTHR14677">
    <property type="entry name" value="ARSENITE INDUCUBLE RNA ASSOCIATED PROTEIN AIP-1-RELATED"/>
    <property type="match status" value="1"/>
</dbReference>
<dbReference type="AlphaFoldDB" id="A0A5C3L0D9"/>
<dbReference type="Pfam" id="PF01428">
    <property type="entry name" value="zf-AN1"/>
    <property type="match status" value="2"/>
</dbReference>
<dbReference type="PANTHER" id="PTHR14677:SF20">
    <property type="entry name" value="ZINC FINGER AN1-TYPE CONTAINING 2A-RELATED"/>
    <property type="match status" value="1"/>
</dbReference>
<dbReference type="SUPFAM" id="SSF118310">
    <property type="entry name" value="AN1-like Zinc finger"/>
    <property type="match status" value="2"/>
</dbReference>
<keyword evidence="3" id="KW-0862">Zinc</keyword>
<gene>
    <name evidence="6" type="ORF">FA15DRAFT_679620</name>
</gene>
<dbReference type="InterPro" id="IPR035896">
    <property type="entry name" value="AN1-like_Znf"/>
</dbReference>
<dbReference type="InterPro" id="IPR000058">
    <property type="entry name" value="Znf_AN1"/>
</dbReference>
<name>A0A5C3L0D9_COPMA</name>
<protein>
    <recommendedName>
        <fullName evidence="5">AN1-type domain-containing protein</fullName>
    </recommendedName>
</protein>
<dbReference type="OrthoDB" id="431929at2759"/>
<feature type="domain" description="AN1-type" evidence="5">
    <location>
        <begin position="70"/>
        <end position="125"/>
    </location>
</feature>
<organism evidence="6 7">
    <name type="scientific">Coprinopsis marcescibilis</name>
    <name type="common">Agaric fungus</name>
    <name type="synonym">Psathyrella marcescibilis</name>
    <dbReference type="NCBI Taxonomy" id="230819"/>
    <lineage>
        <taxon>Eukaryota</taxon>
        <taxon>Fungi</taxon>
        <taxon>Dikarya</taxon>
        <taxon>Basidiomycota</taxon>
        <taxon>Agaricomycotina</taxon>
        <taxon>Agaricomycetes</taxon>
        <taxon>Agaricomycetidae</taxon>
        <taxon>Agaricales</taxon>
        <taxon>Agaricineae</taxon>
        <taxon>Psathyrellaceae</taxon>
        <taxon>Coprinopsis</taxon>
    </lineage>
</organism>
<keyword evidence="7" id="KW-1185">Reference proteome</keyword>
<evidence type="ECO:0000256" key="1">
    <source>
        <dbReference type="ARBA" id="ARBA00022723"/>
    </source>
</evidence>
<evidence type="ECO:0000259" key="5">
    <source>
        <dbReference type="PROSITE" id="PS51039"/>
    </source>
</evidence>
<evidence type="ECO:0000256" key="2">
    <source>
        <dbReference type="ARBA" id="ARBA00022771"/>
    </source>
</evidence>
<evidence type="ECO:0000313" key="6">
    <source>
        <dbReference type="EMBL" id="TFK26369.1"/>
    </source>
</evidence>
<dbReference type="Proteomes" id="UP000307440">
    <property type="component" value="Unassembled WGS sequence"/>
</dbReference>